<dbReference type="PANTHER" id="PTHR43172">
    <property type="entry name" value="ADENYLOSUCCINATE LYASE"/>
    <property type="match status" value="1"/>
</dbReference>
<accession>A0A7W3J2Z7</accession>
<keyword evidence="5" id="KW-1185">Reference proteome</keyword>
<keyword evidence="1" id="KW-0456">Lyase</keyword>
<evidence type="ECO:0000259" key="3">
    <source>
        <dbReference type="Pfam" id="PF00206"/>
    </source>
</evidence>
<evidence type="ECO:0000256" key="1">
    <source>
        <dbReference type="ARBA" id="ARBA00023239"/>
    </source>
</evidence>
<dbReference type="InterPro" id="IPR000362">
    <property type="entry name" value="Fumarate_lyase_fam"/>
</dbReference>
<evidence type="ECO:0000313" key="4">
    <source>
        <dbReference type="EMBL" id="MBA8805264.1"/>
    </source>
</evidence>
<comment type="similarity">
    <text evidence="2">Belongs to the class-II fumarase/aspartase family.</text>
</comment>
<dbReference type="PRINTS" id="PR00149">
    <property type="entry name" value="FUMRATELYASE"/>
</dbReference>
<keyword evidence="4" id="KW-0413">Isomerase</keyword>
<dbReference type="Gene3D" id="1.10.275.10">
    <property type="entry name" value="Fumarase/aspartase (N-terminal domain)"/>
    <property type="match status" value="1"/>
</dbReference>
<gene>
    <name evidence="4" type="ORF">FB382_003555</name>
</gene>
<proteinExistence type="inferred from homology"/>
<dbReference type="InterPro" id="IPR024083">
    <property type="entry name" value="Fumarase/histidase_N"/>
</dbReference>
<dbReference type="GO" id="GO:0047472">
    <property type="term" value="F:3-carboxy-cis,cis-muconate cycloisomerase activity"/>
    <property type="evidence" value="ECO:0007669"/>
    <property type="project" value="UniProtKB-EC"/>
</dbReference>
<reference evidence="4 5" key="1">
    <citation type="submission" date="2020-07" db="EMBL/GenBank/DDBJ databases">
        <title>Sequencing the genomes of 1000 actinobacteria strains.</title>
        <authorList>
            <person name="Klenk H.-P."/>
        </authorList>
    </citation>
    <scope>NUCLEOTIDE SEQUENCE [LARGE SCALE GENOMIC DNA]</scope>
    <source>
        <strain evidence="4 5">DSM 21349</strain>
    </source>
</reference>
<comment type="caution">
    <text evidence="4">The sequence shown here is derived from an EMBL/GenBank/DDBJ whole genome shotgun (WGS) entry which is preliminary data.</text>
</comment>
<dbReference type="InterPro" id="IPR020557">
    <property type="entry name" value="Fumarate_lyase_CS"/>
</dbReference>
<name>A0A7W3J2Z7_9ACTN</name>
<evidence type="ECO:0000256" key="2">
    <source>
        <dbReference type="ARBA" id="ARBA00034772"/>
    </source>
</evidence>
<dbReference type="AlphaFoldDB" id="A0A7W3J2Z7"/>
<evidence type="ECO:0000313" key="5">
    <source>
        <dbReference type="Proteomes" id="UP000580910"/>
    </source>
</evidence>
<dbReference type="InterPro" id="IPR022761">
    <property type="entry name" value="Fumarate_lyase_N"/>
</dbReference>
<dbReference type="GO" id="GO:0016829">
    <property type="term" value="F:lyase activity"/>
    <property type="evidence" value="ECO:0007669"/>
    <property type="project" value="UniProtKB-KW"/>
</dbReference>
<organism evidence="4 5">
    <name type="scientific">Nocardioides ginsengisegetis</name>
    <dbReference type="NCBI Taxonomy" id="661491"/>
    <lineage>
        <taxon>Bacteria</taxon>
        <taxon>Bacillati</taxon>
        <taxon>Actinomycetota</taxon>
        <taxon>Actinomycetes</taxon>
        <taxon>Propionibacteriales</taxon>
        <taxon>Nocardioidaceae</taxon>
        <taxon>Nocardioides</taxon>
    </lineage>
</organism>
<dbReference type="RefSeq" id="WP_182541032.1">
    <property type="nucleotide sequence ID" value="NZ_JACGXA010000001.1"/>
</dbReference>
<dbReference type="InterPro" id="IPR008948">
    <property type="entry name" value="L-Aspartase-like"/>
</dbReference>
<dbReference type="EMBL" id="JACGXA010000001">
    <property type="protein sequence ID" value="MBA8805264.1"/>
    <property type="molecule type" value="Genomic_DNA"/>
</dbReference>
<dbReference type="Pfam" id="PF00206">
    <property type="entry name" value="Lyase_1"/>
    <property type="match status" value="1"/>
</dbReference>
<dbReference type="PANTHER" id="PTHR43172:SF2">
    <property type="entry name" value="ADENYLOSUCCINATE LYASE C-TERMINAL DOMAIN-CONTAINING PROTEIN"/>
    <property type="match status" value="1"/>
</dbReference>
<dbReference type="PROSITE" id="PS00163">
    <property type="entry name" value="FUMARATE_LYASES"/>
    <property type="match status" value="1"/>
</dbReference>
<protein>
    <submittedName>
        <fullName evidence="4">3-carboxy-cis,cis-muconate cycloisomerase</fullName>
        <ecNumber evidence="4">5.5.1.2</ecNumber>
    </submittedName>
</protein>
<feature type="domain" description="Fumarate lyase N-terminal" evidence="3">
    <location>
        <begin position="84"/>
        <end position="282"/>
    </location>
</feature>
<dbReference type="EC" id="5.5.1.2" evidence="4"/>
<dbReference type="Proteomes" id="UP000580910">
    <property type="component" value="Unassembled WGS sequence"/>
</dbReference>
<dbReference type="SUPFAM" id="SSF48557">
    <property type="entry name" value="L-aspartase-like"/>
    <property type="match status" value="1"/>
</dbReference>
<dbReference type="Gene3D" id="1.20.200.10">
    <property type="entry name" value="Fumarase/aspartase (Central domain)"/>
    <property type="match status" value="1"/>
</dbReference>
<sequence>MSALLWPGDDRAGDLMSDVAVLAAMVEVEQAWLSALVETGIAPPSAKADLRGLVTADDLPAIAAAAEAGGNPVIPLVALLRDRSGSTWVHRGLTSQDVVDSALVLAARRALGRVTDQLRAQAQTLVYLVDEHRPTPMVARTLTQHAVPTTFGLKAAVWLTSVLDAYDDVAALAYPLQLGGAAGTHAALVELGGPEAARACVAETARTLGLAPSLPWHTTRTAVTRIGDAAVRCTDAWGRIAGDVLVLARPEIGELAEGTGGGSSTMPHKANPVLSTLVRRAALTTPQLAATLHLAAAQQVDERADGAWHAEWETLATLLRRTAVAGGQTSDLLAGLRVRGDRMWDTLKAARSDMLAEQRTMAALVDREPAESYLGLTDDLVDAVLARAYATLDRTHDRNDQGELP</sequence>